<dbReference type="SUPFAM" id="SSF55073">
    <property type="entry name" value="Nucleotide cyclase"/>
    <property type="match status" value="1"/>
</dbReference>
<dbReference type="PANTHER" id="PTHR43336:SF3">
    <property type="entry name" value="GUANYLATE CYCLASE DOMAIN-CONTAINING PROTEIN"/>
    <property type="match status" value="1"/>
</dbReference>
<evidence type="ECO:0000256" key="5">
    <source>
        <dbReference type="SAM" id="MobiDB-lite"/>
    </source>
</evidence>
<dbReference type="Pfam" id="PF00211">
    <property type="entry name" value="Guanylate_cyc"/>
    <property type="match status" value="1"/>
</dbReference>
<feature type="region of interest" description="Disordered" evidence="5">
    <location>
        <begin position="1"/>
        <end position="42"/>
    </location>
</feature>
<keyword evidence="2" id="KW-0812">Transmembrane</keyword>
<dbReference type="GeneID" id="40307139"/>
<dbReference type="GO" id="GO:0016020">
    <property type="term" value="C:membrane"/>
    <property type="evidence" value="ECO:0007669"/>
    <property type="project" value="UniProtKB-SubCell"/>
</dbReference>
<feature type="compositionally biased region" description="Basic and acidic residues" evidence="5">
    <location>
        <begin position="31"/>
        <end position="42"/>
    </location>
</feature>
<dbReference type="PROSITE" id="PS50125">
    <property type="entry name" value="GUANYLATE_CYCLASE_2"/>
    <property type="match status" value="1"/>
</dbReference>
<dbReference type="VEuPathDB" id="ToxoDB:BESB_020780"/>
<dbReference type="RefSeq" id="XP_029216146.1">
    <property type="nucleotide sequence ID" value="XM_029360787.1"/>
</dbReference>
<evidence type="ECO:0000313" key="8">
    <source>
        <dbReference type="Proteomes" id="UP000224006"/>
    </source>
</evidence>
<evidence type="ECO:0000256" key="2">
    <source>
        <dbReference type="ARBA" id="ARBA00022692"/>
    </source>
</evidence>
<dbReference type="PANTHER" id="PTHR43336">
    <property type="entry name" value="OXYGEN SENSOR HISTIDINE KINASE RESPONSE REGULATOR DEVS/DOSS"/>
    <property type="match status" value="1"/>
</dbReference>
<dbReference type="CDD" id="cd07302">
    <property type="entry name" value="CHD"/>
    <property type="match status" value="1"/>
</dbReference>
<evidence type="ECO:0000259" key="6">
    <source>
        <dbReference type="PROSITE" id="PS50125"/>
    </source>
</evidence>
<dbReference type="Gene3D" id="1.20.120.350">
    <property type="entry name" value="Voltage-gated potassium channels. Chain C"/>
    <property type="match status" value="1"/>
</dbReference>
<feature type="region of interest" description="Disordered" evidence="5">
    <location>
        <begin position="228"/>
        <end position="267"/>
    </location>
</feature>
<evidence type="ECO:0000256" key="4">
    <source>
        <dbReference type="ARBA" id="ARBA00023136"/>
    </source>
</evidence>
<name>A0A2A9M938_BESBE</name>
<gene>
    <name evidence="7" type="ORF">BESB_020780</name>
</gene>
<dbReference type="GO" id="GO:0009190">
    <property type="term" value="P:cyclic nucleotide biosynthetic process"/>
    <property type="evidence" value="ECO:0007669"/>
    <property type="project" value="InterPro"/>
</dbReference>
<sequence length="964" mass="107666">MEKDKQGEAAGLRKRPKAAPAGLGHARKKERTREQEAKEKTTVLTAEEKKEETRRRFGCLPKISPRVRLLCCRFLDNRVAEGVLMVLTLYALFGDDLRLLATPRSADPVFDAITSLALVAFCSEIILSCVGRKDYLFHLFFYLDVLSLLSLVLDLSSVDEAMHIWADDTNADNSSEVSPASRAGKAGSKVARMLRLIRLVRLIRVAKLYKNISFSSKTRAEEDEAFGSFLEPGTSMDDDLKEDEEPERRKDNGETPAEDEFESEVGKQLTEKTTRKIVFVVLALTLVLPILSEENYITRLASEKSTLEIVAEYATAAQRGVDRDAWLRVYTHATLYYINYHRQGGIGDMGSNPSHLAFFQLALPLYQTTMLDGRIYQDVACMGFASCANSLVLPQEAAARLYLPEAMTNGTMIVEDLHSIEQLRLSEREVFTAFFCNETSADSAVGGNQKAADCSINSITPIRAVFDRRPGSKLQAGLSLVRTFLICFILTLGALLINRDENNLVLIPIERMMAKMNEIRNNPLAAANMTDDDAIEGVSAKKSREGRARPLDDEDASPLKMLQSLFRTGRDGERSSDSMETAMLEKTIIKIGGLLALGFGEAGAEIIANNMKNSDGGLNAMLDGKKLQAIFGFCDIRNFTDATEILKEKVMIFVNQIAEIVHGTVDQYSGCANKNIGDAFLLVWKFPEVEREGGVKEQLIDTATMNRLSDMALVSFVKIIAGINKSHVLAEYREIPELIERLGTGWKVKMGFGLHVGWAIEGAIGSEYKIDASYLSPNVNMASRLEAATKQYGVYILISNELYDIMSPQAQLNCRQIDRATVKGSQVPLGLYTVDLDPGRLSVVRQPPNGACAQRQNKSRQRQQRNLQKQKLWSSRTSISAMFETDPDIVTMREHLTKEFLTTFRRGFSHYQAGEWYRAREILIKTQFMLGVEDVPSTVLLRFMASHEFVAPADWRGFRELVEK</sequence>
<dbReference type="OrthoDB" id="60033at2759"/>
<keyword evidence="4" id="KW-0472">Membrane</keyword>
<evidence type="ECO:0000256" key="3">
    <source>
        <dbReference type="ARBA" id="ARBA00022989"/>
    </source>
</evidence>
<reference evidence="7 8" key="1">
    <citation type="submission" date="2017-09" db="EMBL/GenBank/DDBJ databases">
        <title>Genome sequencing of Besnoitia besnoiti strain Bb-Ger1.</title>
        <authorList>
            <person name="Schares G."/>
            <person name="Venepally P."/>
            <person name="Lorenzi H.A."/>
        </authorList>
    </citation>
    <scope>NUCLEOTIDE SEQUENCE [LARGE SCALE GENOMIC DNA]</scope>
    <source>
        <strain evidence="7 8">Bb-Ger1</strain>
    </source>
</reference>
<evidence type="ECO:0000256" key="1">
    <source>
        <dbReference type="ARBA" id="ARBA00004141"/>
    </source>
</evidence>
<keyword evidence="3" id="KW-1133">Transmembrane helix</keyword>
<dbReference type="InterPro" id="IPR001054">
    <property type="entry name" value="A/G_cyclase"/>
</dbReference>
<keyword evidence="8" id="KW-1185">Reference proteome</keyword>
<dbReference type="Proteomes" id="UP000224006">
    <property type="component" value="Chromosome XI"/>
</dbReference>
<dbReference type="EMBL" id="NWUJ01000012">
    <property type="protein sequence ID" value="PFH32137.1"/>
    <property type="molecule type" value="Genomic_DNA"/>
</dbReference>
<accession>A0A2A9M938</accession>
<protein>
    <submittedName>
        <fullName evidence="7">Adenylate and guanylate cyclase catalytic domain-containing protein</fullName>
    </submittedName>
</protein>
<dbReference type="GO" id="GO:0035556">
    <property type="term" value="P:intracellular signal transduction"/>
    <property type="evidence" value="ECO:0007669"/>
    <property type="project" value="InterPro"/>
</dbReference>
<evidence type="ECO:0000313" key="7">
    <source>
        <dbReference type="EMBL" id="PFH32137.1"/>
    </source>
</evidence>
<feature type="compositionally biased region" description="Acidic residues" evidence="5">
    <location>
        <begin position="236"/>
        <end position="245"/>
    </location>
</feature>
<dbReference type="KEGG" id="bbes:BESB_020780"/>
<dbReference type="Gene3D" id="3.30.70.1230">
    <property type="entry name" value="Nucleotide cyclase"/>
    <property type="match status" value="1"/>
</dbReference>
<comment type="subcellular location">
    <subcellularLocation>
        <location evidence="1">Membrane</location>
        <topology evidence="1">Multi-pass membrane protein</topology>
    </subcellularLocation>
</comment>
<comment type="caution">
    <text evidence="7">The sequence shown here is derived from an EMBL/GenBank/DDBJ whole genome shotgun (WGS) entry which is preliminary data.</text>
</comment>
<dbReference type="InterPro" id="IPR029787">
    <property type="entry name" value="Nucleotide_cyclase"/>
</dbReference>
<organism evidence="7 8">
    <name type="scientific">Besnoitia besnoiti</name>
    <name type="common">Apicomplexan protozoan</name>
    <dbReference type="NCBI Taxonomy" id="94643"/>
    <lineage>
        <taxon>Eukaryota</taxon>
        <taxon>Sar</taxon>
        <taxon>Alveolata</taxon>
        <taxon>Apicomplexa</taxon>
        <taxon>Conoidasida</taxon>
        <taxon>Coccidia</taxon>
        <taxon>Eucoccidiorida</taxon>
        <taxon>Eimeriorina</taxon>
        <taxon>Sarcocystidae</taxon>
        <taxon>Besnoitia</taxon>
    </lineage>
</organism>
<dbReference type="InterPro" id="IPR027359">
    <property type="entry name" value="Volt_channel_dom_sf"/>
</dbReference>
<dbReference type="AlphaFoldDB" id="A0A2A9M938"/>
<feature type="domain" description="Guanylate cyclase" evidence="6">
    <location>
        <begin position="630"/>
        <end position="786"/>
    </location>
</feature>
<feature type="region of interest" description="Disordered" evidence="5">
    <location>
        <begin position="847"/>
        <end position="867"/>
    </location>
</feature>
<dbReference type="STRING" id="94643.A0A2A9M938"/>
<proteinExistence type="predicted"/>